<evidence type="ECO:0000256" key="4">
    <source>
        <dbReference type="RuleBase" id="RU000363"/>
    </source>
</evidence>
<keyword evidence="2" id="KW-0521">NADP</keyword>
<dbReference type="PRINTS" id="PR00081">
    <property type="entry name" value="GDHRDH"/>
</dbReference>
<dbReference type="GO" id="GO:0005783">
    <property type="term" value="C:endoplasmic reticulum"/>
    <property type="evidence" value="ECO:0007669"/>
    <property type="project" value="TreeGrafter"/>
</dbReference>
<dbReference type="OrthoDB" id="2102561at2759"/>
<dbReference type="EMBL" id="KV453852">
    <property type="protein sequence ID" value="ODV85472.1"/>
    <property type="molecule type" value="Genomic_DNA"/>
</dbReference>
<dbReference type="InterPro" id="IPR036291">
    <property type="entry name" value="NAD(P)-bd_dom_sf"/>
</dbReference>
<evidence type="ECO:0008006" key="7">
    <source>
        <dbReference type="Google" id="ProtNLM"/>
    </source>
</evidence>
<dbReference type="InterPro" id="IPR020904">
    <property type="entry name" value="Sc_DH/Rdtase_CS"/>
</dbReference>
<dbReference type="PRINTS" id="PR00080">
    <property type="entry name" value="SDRFAMILY"/>
</dbReference>
<dbReference type="PANTHER" id="PTHR44169">
    <property type="entry name" value="NADPH-DEPENDENT 1-ACYLDIHYDROXYACETONE PHOSPHATE REDUCTASE"/>
    <property type="match status" value="1"/>
</dbReference>
<keyword evidence="6" id="KW-1185">Reference proteome</keyword>
<dbReference type="Proteomes" id="UP000094801">
    <property type="component" value="Unassembled WGS sequence"/>
</dbReference>
<accession>A0A1E4T180</accession>
<dbReference type="PROSITE" id="PS00061">
    <property type="entry name" value="ADH_SHORT"/>
    <property type="match status" value="1"/>
</dbReference>
<dbReference type="AlphaFoldDB" id="A0A1E4T180"/>
<dbReference type="Gene3D" id="3.40.50.720">
    <property type="entry name" value="NAD(P)-binding Rossmann-like Domain"/>
    <property type="match status" value="1"/>
</dbReference>
<dbReference type="GO" id="GO:0000140">
    <property type="term" value="F:acylglycerone-phosphate reductase (NADP+) activity"/>
    <property type="evidence" value="ECO:0007669"/>
    <property type="project" value="TreeGrafter"/>
</dbReference>
<evidence type="ECO:0000313" key="6">
    <source>
        <dbReference type="Proteomes" id="UP000094801"/>
    </source>
</evidence>
<evidence type="ECO:0000313" key="5">
    <source>
        <dbReference type="EMBL" id="ODV85472.1"/>
    </source>
</evidence>
<dbReference type="FunFam" id="3.40.50.720:FF:000261">
    <property type="entry name" value="NADPH-dependent 1-acyldihydroxyacetone phosphate reductase"/>
    <property type="match status" value="1"/>
</dbReference>
<organism evidence="5 6">
    <name type="scientific">[Candida] arabinofermentans NRRL YB-2248</name>
    <dbReference type="NCBI Taxonomy" id="983967"/>
    <lineage>
        <taxon>Eukaryota</taxon>
        <taxon>Fungi</taxon>
        <taxon>Dikarya</taxon>
        <taxon>Ascomycota</taxon>
        <taxon>Saccharomycotina</taxon>
        <taxon>Pichiomycetes</taxon>
        <taxon>Pichiales</taxon>
        <taxon>Pichiaceae</taxon>
        <taxon>Ogataea</taxon>
        <taxon>Ogataea/Candida clade</taxon>
    </lineage>
</organism>
<proteinExistence type="inferred from homology"/>
<dbReference type="CDD" id="cd05374">
    <property type="entry name" value="17beta-HSD-like_SDR_c"/>
    <property type="match status" value="1"/>
</dbReference>
<dbReference type="Pfam" id="PF00106">
    <property type="entry name" value="adh_short"/>
    <property type="match status" value="1"/>
</dbReference>
<dbReference type="InterPro" id="IPR002347">
    <property type="entry name" value="SDR_fam"/>
</dbReference>
<comment type="similarity">
    <text evidence="1 4">Belongs to the short-chain dehydrogenases/reductases (SDR) family.</text>
</comment>
<dbReference type="SUPFAM" id="SSF51735">
    <property type="entry name" value="NAD(P)-binding Rossmann-fold domains"/>
    <property type="match status" value="1"/>
</dbReference>
<evidence type="ECO:0000256" key="2">
    <source>
        <dbReference type="ARBA" id="ARBA00022857"/>
    </source>
</evidence>
<dbReference type="GO" id="GO:0005811">
    <property type="term" value="C:lipid droplet"/>
    <property type="evidence" value="ECO:0007669"/>
    <property type="project" value="TreeGrafter"/>
</dbReference>
<keyword evidence="3" id="KW-0560">Oxidoreductase</keyword>
<gene>
    <name evidence="5" type="ORF">CANARDRAFT_198686</name>
</gene>
<evidence type="ECO:0000256" key="3">
    <source>
        <dbReference type="ARBA" id="ARBA00023002"/>
    </source>
</evidence>
<sequence>MSTTETVKTALVTGCSSGIGHAAAIELSKRGYKVYACARRLAPMQDLATNHNVTIFKMDVSDLESVENAKKFILEQLGDSQKLDILYNNAGQSCTMPAIDVNDEQIEQCFQVNVFGVIRVTRTFIDLVINAKGTVVITGSLAGICPFPWGSVYGASKAAIHQYASGLALELEPLDVKVLNVITGGVDTNIADVRPIPKSSIYNLPETTKAFKLRQEMAVKNTPQSPEVYVQGVINEIEKGKRGRVNIFKGTYATTLSFLVWLLPRSVILLVFRAKFHLNDVWKAVRESQETQTKKSI</sequence>
<dbReference type="GO" id="GO:0019433">
    <property type="term" value="P:triglyceride catabolic process"/>
    <property type="evidence" value="ECO:0007669"/>
    <property type="project" value="TreeGrafter"/>
</dbReference>
<dbReference type="GO" id="GO:0006654">
    <property type="term" value="P:phosphatidic acid biosynthetic process"/>
    <property type="evidence" value="ECO:0007669"/>
    <property type="project" value="TreeGrafter"/>
</dbReference>
<name>A0A1E4T180_9ASCO</name>
<dbReference type="STRING" id="983967.A0A1E4T180"/>
<evidence type="ECO:0000256" key="1">
    <source>
        <dbReference type="ARBA" id="ARBA00006484"/>
    </source>
</evidence>
<dbReference type="GO" id="GO:0004806">
    <property type="term" value="F:triacylglycerol lipase activity"/>
    <property type="evidence" value="ECO:0007669"/>
    <property type="project" value="TreeGrafter"/>
</dbReference>
<protein>
    <recommendedName>
        <fullName evidence="7">NADPH-dependent 1-acyldihydroxyacetone phosphate reductase</fullName>
    </recommendedName>
</protein>
<reference evidence="6" key="1">
    <citation type="submission" date="2016-04" db="EMBL/GenBank/DDBJ databases">
        <title>Comparative genomics of biotechnologically important yeasts.</title>
        <authorList>
            <consortium name="DOE Joint Genome Institute"/>
            <person name="Riley R."/>
            <person name="Haridas S."/>
            <person name="Wolfe K.H."/>
            <person name="Lopes M.R."/>
            <person name="Hittinger C.T."/>
            <person name="Goker M."/>
            <person name="Salamov A."/>
            <person name="Wisecaver J."/>
            <person name="Long T.M."/>
            <person name="Aerts A.L."/>
            <person name="Barry K."/>
            <person name="Choi C."/>
            <person name="Clum A."/>
            <person name="Coughlan A.Y."/>
            <person name="Deshpande S."/>
            <person name="Douglass A.P."/>
            <person name="Hanson S.J."/>
            <person name="Klenk H.-P."/>
            <person name="Labutti K."/>
            <person name="Lapidus A."/>
            <person name="Lindquist E."/>
            <person name="Lipzen A."/>
            <person name="Meier-Kolthoff J.P."/>
            <person name="Ohm R.A."/>
            <person name="Otillar R.P."/>
            <person name="Pangilinan J."/>
            <person name="Peng Y."/>
            <person name="Rokas A."/>
            <person name="Rosa C.A."/>
            <person name="Scheuner C."/>
            <person name="Sibirny A.A."/>
            <person name="Slot J.C."/>
            <person name="Stielow J.B."/>
            <person name="Sun H."/>
            <person name="Kurtzman C.P."/>
            <person name="Blackwell M."/>
            <person name="Grigoriev I.V."/>
            <person name="Jeffries T.W."/>
        </authorList>
    </citation>
    <scope>NUCLEOTIDE SEQUENCE [LARGE SCALE GENOMIC DNA]</scope>
    <source>
        <strain evidence="6">NRRL YB-2248</strain>
    </source>
</reference>
<dbReference type="PANTHER" id="PTHR44169:SF6">
    <property type="entry name" value="NADPH-DEPENDENT 1-ACYLDIHYDROXYACETONE PHOSPHATE REDUCTASE"/>
    <property type="match status" value="1"/>
</dbReference>